<dbReference type="InterPro" id="IPR036878">
    <property type="entry name" value="Glu_permease_IIB"/>
</dbReference>
<keyword evidence="10 12" id="KW-0472">Membrane</keyword>
<dbReference type="InterPro" id="IPR018113">
    <property type="entry name" value="PTrfase_EIIB_Cys"/>
</dbReference>
<organism evidence="15 16">
    <name type="scientific">Enterocloster clostridioformis</name>
    <dbReference type="NCBI Taxonomy" id="1531"/>
    <lineage>
        <taxon>Bacteria</taxon>
        <taxon>Bacillati</taxon>
        <taxon>Bacillota</taxon>
        <taxon>Clostridia</taxon>
        <taxon>Lachnospirales</taxon>
        <taxon>Lachnospiraceae</taxon>
        <taxon>Enterocloster</taxon>
    </lineage>
</organism>
<evidence type="ECO:0000256" key="4">
    <source>
        <dbReference type="ARBA" id="ARBA00022597"/>
    </source>
</evidence>
<feature type="transmembrane region" description="Helical" evidence="12">
    <location>
        <begin position="144"/>
        <end position="163"/>
    </location>
</feature>
<dbReference type="GO" id="GO:0008982">
    <property type="term" value="F:protein-N(PI)-phosphohistidine-sugar phosphotransferase activity"/>
    <property type="evidence" value="ECO:0007669"/>
    <property type="project" value="InterPro"/>
</dbReference>
<comment type="subcellular location">
    <subcellularLocation>
        <location evidence="1">Cell membrane</location>
        <topology evidence="1">Multi-pass membrane protein</topology>
    </subcellularLocation>
</comment>
<dbReference type="InterPro" id="IPR001996">
    <property type="entry name" value="PTS_IIB_1"/>
</dbReference>
<evidence type="ECO:0000256" key="8">
    <source>
        <dbReference type="ARBA" id="ARBA00022777"/>
    </source>
</evidence>
<dbReference type="InterPro" id="IPR013013">
    <property type="entry name" value="PTS_EIIC_1"/>
</dbReference>
<evidence type="ECO:0000256" key="10">
    <source>
        <dbReference type="ARBA" id="ARBA00023136"/>
    </source>
</evidence>
<dbReference type="GO" id="GO:0016301">
    <property type="term" value="F:kinase activity"/>
    <property type="evidence" value="ECO:0007669"/>
    <property type="project" value="UniProtKB-KW"/>
</dbReference>
<evidence type="ECO:0000256" key="2">
    <source>
        <dbReference type="ARBA" id="ARBA00022448"/>
    </source>
</evidence>
<evidence type="ECO:0000256" key="6">
    <source>
        <dbReference type="ARBA" id="ARBA00022683"/>
    </source>
</evidence>
<protein>
    <submittedName>
        <fullName evidence="15">PTS system, D-glucosamine-specific IIC component/PTS system, maltose and glucose-specific IIC component</fullName>
    </submittedName>
</protein>
<dbReference type="PROSITE" id="PS51103">
    <property type="entry name" value="PTS_EIIC_TYPE_1"/>
    <property type="match status" value="1"/>
</dbReference>
<accession>A0A1I0JVV5</accession>
<evidence type="ECO:0000259" key="13">
    <source>
        <dbReference type="PROSITE" id="PS51098"/>
    </source>
</evidence>
<dbReference type="NCBIfam" id="TIGR00826">
    <property type="entry name" value="EIIB_glc"/>
    <property type="match status" value="1"/>
</dbReference>
<feature type="transmembrane region" description="Helical" evidence="12">
    <location>
        <begin position="210"/>
        <end position="232"/>
    </location>
</feature>
<sequence>MKTFIQKLGKSLMGPLSIIVAAGLLLGLASTLLNPNVFGNALANVGFVNDFVSLINALAGGLFGLLPILFCMSVAQGMSREDKEVATFASIIGFILFHTTIRFFLGLKGVNAETTSIEYLMGQGMSALEATQKNAAYDTVMGIFTYRMSIFGGIIVGLWTAMIHNRFHETQLPTAFSFFSGKRFVPIMMVVTIPFLAIVMFFVWPLFNMVINGFGALLASAGAFGTFIYGFLERLLIPTGLHHILNQLIRFTPIGGSAMIDGQQVSGALNIFNTLLMQAEPDMDVMRQATRFLTQGTHPFMVFGLPAACYAMYKTALPKNKQKVKGILLAAGLTSLFTGITEPIEFSFFFISPLLWLFHAFMAGMSFLINTLLGVCIGNAGGGLIDLMLFGVLRGPQTKWLLNVVIGLIYAMIYFFVFKWAIVKFNIKTPGREDETDEVVDTDEVTELGNSIMDALGGKENILEIDNCISRLRLVLKDTSIVNDALLKRTGSLGIIKINENNIQVVYGTKVEKAAAELKRAVKKGVVLCRPEQKEYRKISKH</sequence>
<feature type="transmembrane region" description="Helical" evidence="12">
    <location>
        <begin position="12"/>
        <end position="33"/>
    </location>
</feature>
<feature type="domain" description="PTS EIIB type-1" evidence="13">
    <location>
        <begin position="446"/>
        <end position="528"/>
    </location>
</feature>
<evidence type="ECO:0000313" key="16">
    <source>
        <dbReference type="Proteomes" id="UP000182121"/>
    </source>
</evidence>
<dbReference type="Proteomes" id="UP000182121">
    <property type="component" value="Unassembled WGS sequence"/>
</dbReference>
<dbReference type="GO" id="GO:0009401">
    <property type="term" value="P:phosphoenolpyruvate-dependent sugar phosphotransferase system"/>
    <property type="evidence" value="ECO:0007669"/>
    <property type="project" value="UniProtKB-KW"/>
</dbReference>
<dbReference type="InterPro" id="IPR003352">
    <property type="entry name" value="PTS_EIIC"/>
</dbReference>
<feature type="transmembrane region" description="Helical" evidence="12">
    <location>
        <begin position="372"/>
        <end position="394"/>
    </location>
</feature>
<evidence type="ECO:0000256" key="3">
    <source>
        <dbReference type="ARBA" id="ARBA00022475"/>
    </source>
</evidence>
<feature type="transmembrane region" description="Helical" evidence="12">
    <location>
        <begin position="53"/>
        <end position="73"/>
    </location>
</feature>
<evidence type="ECO:0000259" key="14">
    <source>
        <dbReference type="PROSITE" id="PS51103"/>
    </source>
</evidence>
<feature type="transmembrane region" description="Helical" evidence="12">
    <location>
        <begin position="85"/>
        <end position="105"/>
    </location>
</feature>
<keyword evidence="7 12" id="KW-0812">Transmembrane</keyword>
<dbReference type="InterPro" id="IPR050429">
    <property type="entry name" value="PTS_Glucose_EIICBA"/>
</dbReference>
<dbReference type="Pfam" id="PF02378">
    <property type="entry name" value="PTS_EIIC"/>
    <property type="match status" value="1"/>
</dbReference>
<evidence type="ECO:0000256" key="12">
    <source>
        <dbReference type="SAM" id="Phobius"/>
    </source>
</evidence>
<evidence type="ECO:0000256" key="11">
    <source>
        <dbReference type="PROSITE-ProRule" id="PRU00421"/>
    </source>
</evidence>
<proteinExistence type="predicted"/>
<feature type="domain" description="PTS EIIC type-1" evidence="14">
    <location>
        <begin position="1"/>
        <end position="434"/>
    </location>
</feature>
<feature type="transmembrane region" description="Helical" evidence="12">
    <location>
        <begin position="400"/>
        <end position="422"/>
    </location>
</feature>
<reference evidence="15 16" key="1">
    <citation type="submission" date="2016-10" db="EMBL/GenBank/DDBJ databases">
        <authorList>
            <person name="Varghese N."/>
            <person name="Submissions S."/>
        </authorList>
    </citation>
    <scope>NUCLEOTIDE SEQUENCE [LARGE SCALE GENOMIC DNA]</scope>
    <source>
        <strain evidence="15 16">NLAE-zl-C196</strain>
    </source>
</reference>
<feature type="transmembrane region" description="Helical" evidence="12">
    <location>
        <begin position="184"/>
        <end position="204"/>
    </location>
</feature>
<evidence type="ECO:0000313" key="15">
    <source>
        <dbReference type="EMBL" id="SEU14895.1"/>
    </source>
</evidence>
<feature type="transmembrane region" description="Helical" evidence="12">
    <location>
        <begin position="324"/>
        <end position="340"/>
    </location>
</feature>
<name>A0A1I0JVV5_9FIRM</name>
<dbReference type="Gene3D" id="3.30.1360.60">
    <property type="entry name" value="Glucose permease domain IIB"/>
    <property type="match status" value="1"/>
</dbReference>
<evidence type="ECO:0000256" key="5">
    <source>
        <dbReference type="ARBA" id="ARBA00022679"/>
    </source>
</evidence>
<dbReference type="GO" id="GO:0090563">
    <property type="term" value="F:protein-phosphocysteine-sugar phosphotransferase activity"/>
    <property type="evidence" value="ECO:0007669"/>
    <property type="project" value="TreeGrafter"/>
</dbReference>
<dbReference type="RefSeq" id="WP_074664261.1">
    <property type="nucleotide sequence ID" value="NZ_FOIO01000070.1"/>
</dbReference>
<keyword evidence="4" id="KW-0762">Sugar transport</keyword>
<dbReference type="AlphaFoldDB" id="A0A1I0JVV5"/>
<keyword evidence="6" id="KW-0598">Phosphotransferase system</keyword>
<keyword evidence="2" id="KW-0813">Transport</keyword>
<evidence type="ECO:0000256" key="7">
    <source>
        <dbReference type="ARBA" id="ARBA00022692"/>
    </source>
</evidence>
<dbReference type="EMBL" id="FOIO01000070">
    <property type="protein sequence ID" value="SEU14895.1"/>
    <property type="molecule type" value="Genomic_DNA"/>
</dbReference>
<keyword evidence="9 12" id="KW-1133">Transmembrane helix</keyword>
<evidence type="ECO:0000256" key="1">
    <source>
        <dbReference type="ARBA" id="ARBA00004651"/>
    </source>
</evidence>
<dbReference type="SUPFAM" id="SSF55604">
    <property type="entry name" value="Glucose permease domain IIB"/>
    <property type="match status" value="1"/>
</dbReference>
<gene>
    <name evidence="15" type="ORF">SAMN05216521_107017</name>
</gene>
<dbReference type="CDD" id="cd00212">
    <property type="entry name" value="PTS_IIB_glc"/>
    <property type="match status" value="1"/>
</dbReference>
<keyword evidence="8" id="KW-0418">Kinase</keyword>
<keyword evidence="5" id="KW-0808">Transferase</keyword>
<dbReference type="PANTHER" id="PTHR30009:SF24">
    <property type="entry name" value="PTS SYSTEM, IIBC COMPONENT"/>
    <property type="match status" value="1"/>
</dbReference>
<comment type="caution">
    <text evidence="15">The sequence shown here is derived from an EMBL/GenBank/DDBJ whole genome shotgun (WGS) entry which is preliminary data.</text>
</comment>
<feature type="active site" description="Phosphocysteine intermediate; for EIIB activity" evidence="11">
    <location>
        <position position="468"/>
    </location>
</feature>
<keyword evidence="3" id="KW-1003">Cell membrane</keyword>
<dbReference type="PROSITE" id="PS51098">
    <property type="entry name" value="PTS_EIIB_TYPE_1"/>
    <property type="match status" value="1"/>
</dbReference>
<dbReference type="Pfam" id="PF00367">
    <property type="entry name" value="PTS_EIIB"/>
    <property type="match status" value="1"/>
</dbReference>
<dbReference type="GO" id="GO:0005886">
    <property type="term" value="C:plasma membrane"/>
    <property type="evidence" value="ECO:0007669"/>
    <property type="project" value="UniProtKB-SubCell"/>
</dbReference>
<evidence type="ECO:0000256" key="9">
    <source>
        <dbReference type="ARBA" id="ARBA00022989"/>
    </source>
</evidence>
<dbReference type="PANTHER" id="PTHR30009">
    <property type="entry name" value="CYTOCHROME C-TYPE SYNTHESIS PROTEIN AND PTS TRANSMEMBRANE COMPONENT"/>
    <property type="match status" value="1"/>
</dbReference>